<accession>A0A5B0W6U0</accession>
<name>A0A5B0W6U0_RHITR</name>
<dbReference type="EMBL" id="VNIP01000006">
    <property type="protein sequence ID" value="KAA1182105.1"/>
    <property type="molecule type" value="Genomic_DNA"/>
</dbReference>
<protein>
    <submittedName>
        <fullName evidence="1">Uncharacterized protein</fullName>
    </submittedName>
</protein>
<dbReference type="OrthoDB" id="8382332at2"/>
<dbReference type="RefSeq" id="WP_149634188.1">
    <property type="nucleotide sequence ID" value="NZ_VNIP01000006.1"/>
</dbReference>
<gene>
    <name evidence="1" type="ORF">FP026_08440</name>
</gene>
<evidence type="ECO:0000313" key="1">
    <source>
        <dbReference type="EMBL" id="KAA1182105.1"/>
    </source>
</evidence>
<proteinExistence type="predicted"/>
<sequence length="65" mass="7147">MTDLTAPEHQHSEAVVEAAQWLAEQNPPPHPTIPALRSRFGLSAVEACDAAALSHRYRIFRKANA</sequence>
<organism evidence="1 2">
    <name type="scientific">Rhizobium tropici</name>
    <dbReference type="NCBI Taxonomy" id="398"/>
    <lineage>
        <taxon>Bacteria</taxon>
        <taxon>Pseudomonadati</taxon>
        <taxon>Pseudomonadota</taxon>
        <taxon>Alphaproteobacteria</taxon>
        <taxon>Hyphomicrobiales</taxon>
        <taxon>Rhizobiaceae</taxon>
        <taxon>Rhizobium/Agrobacterium group</taxon>
        <taxon>Rhizobium</taxon>
    </lineage>
</organism>
<evidence type="ECO:0000313" key="2">
    <source>
        <dbReference type="Proteomes" id="UP000323608"/>
    </source>
</evidence>
<dbReference type="AlphaFoldDB" id="A0A5B0W6U0"/>
<dbReference type="Proteomes" id="UP000323608">
    <property type="component" value="Unassembled WGS sequence"/>
</dbReference>
<comment type="caution">
    <text evidence="1">The sequence shown here is derived from an EMBL/GenBank/DDBJ whole genome shotgun (WGS) entry which is preliminary data.</text>
</comment>
<reference evidence="1 2" key="1">
    <citation type="submission" date="2019-07" db="EMBL/GenBank/DDBJ databases">
        <title>The Draft Genome Sequence of Rhizobium tropici SARCC-755 Associated with Superior Nodulation on Pigeonpea (Cajanus cajan (L.) Millsp.).</title>
        <authorList>
            <person name="Bopape F.L."/>
            <person name="Hassen A.I."/>
            <person name="Swanevelder Z.H."/>
            <person name="Gwata E.T."/>
        </authorList>
    </citation>
    <scope>NUCLEOTIDE SEQUENCE [LARGE SCALE GENOMIC DNA]</scope>
    <source>
        <strain evidence="1 2">SARCC-755</strain>
    </source>
</reference>